<dbReference type="OrthoDB" id="10070678at2759"/>
<proteinExistence type="predicted"/>
<dbReference type="EMBL" id="JACEEZ010022484">
    <property type="protein sequence ID" value="KAG0712375.1"/>
    <property type="molecule type" value="Genomic_DNA"/>
</dbReference>
<sequence length="976" mass="110877">MWRQAVWVGLWALLWGWAATQFIGEEGLDPLQQTAIIGGKSRDLDQIGPKIFTNKTNTTLNCASGYMLVDVSFKDPFYGIIYPNGSRNSACRIQGQGKTKLHLELPLKGCGTKRVERRVFVNNIIVRFHPGLELEGDEVKTIICRYPSPKVIPPPAPPVLLIATPGTPLAPTPVGEVEILLIICAILFLALLLVGMACSYTCLKKRNIKLVRRRPMSLLGAPSDITKMSGSTLLFDGVKIPRAHATSTSDSDTALVSSETLPSDYPSDPPSSGSEVEEMDIRSVERRSSADTNRIREETIIQAYQNQAFILEEDRLSSVYSEAQMQSDSELVVSPHVAKPLMPSFLVRVKRAPTPPRTPEPDYPVQLAHSQSLTTIAERDESFRAESLPGSEHAILVSDAESLIPPPVILPPPKYTQPHRKRLVVIPRPPPPPSEYSSVARSVSEHDLEVNMRQNVQRDLRRVDNVELLTTETTDVQETLEHHGRRYMIRPPPSEPDSEYPSEARSVTDMVEELPVVPYRPEMTSHMVDDRHMSTITETHTTEDVEKHRRFIKQYHMKPKPLPPPKWDVNIRYYPGPKYADELESSGPEWEGCSEPGSDVFRQHLQHADEHDLARMELETYEHPPPPNWNVLLRVLEPPRTEHAVQYTLTREDREKWRQIISTESTLRTMLTTATVREDFLRIRHDQRYEKLFEPPKWDVIIRILSPPYTHDRIDSSSEPPSASDTESLPSRDGRRYRKHDAYPTGRRPSLPPLYEYDSEGNPLVMRRPGPPSARSRRSSKSSVHSNLDARSMTETEVNFTRAPDTWSEASGPSMVSAPRSTADRSQPETTYNVPVLPDDDYPDTDFDDRMSARTGRSLARSASEFTEDWRHHEPVETWEWSGELPQVHQPQGTTGVEHFEVPPFSDVMTSPEGSPRALDRYRHHHHYYEDDPEGDMMGRGYVVRTEHRSDHTTQGGQEQVFSRSQTETSRWAQRE</sequence>
<organism evidence="4 5">
    <name type="scientific">Chionoecetes opilio</name>
    <name type="common">Atlantic snow crab</name>
    <name type="synonym">Cancer opilio</name>
    <dbReference type="NCBI Taxonomy" id="41210"/>
    <lineage>
        <taxon>Eukaryota</taxon>
        <taxon>Metazoa</taxon>
        <taxon>Ecdysozoa</taxon>
        <taxon>Arthropoda</taxon>
        <taxon>Crustacea</taxon>
        <taxon>Multicrustacea</taxon>
        <taxon>Malacostraca</taxon>
        <taxon>Eumalacostraca</taxon>
        <taxon>Eucarida</taxon>
        <taxon>Decapoda</taxon>
        <taxon>Pleocyemata</taxon>
        <taxon>Brachyura</taxon>
        <taxon>Eubrachyura</taxon>
        <taxon>Majoidea</taxon>
        <taxon>Majidae</taxon>
        <taxon>Chionoecetes</taxon>
    </lineage>
</organism>
<evidence type="ECO:0000313" key="5">
    <source>
        <dbReference type="Proteomes" id="UP000770661"/>
    </source>
</evidence>
<feature type="compositionally biased region" description="Polar residues" evidence="1">
    <location>
        <begin position="246"/>
        <end position="261"/>
    </location>
</feature>
<keyword evidence="2" id="KW-1133">Transmembrane helix</keyword>
<dbReference type="AlphaFoldDB" id="A0A8J4XRH1"/>
<feature type="compositionally biased region" description="Basic and acidic residues" evidence="1">
    <location>
        <begin position="279"/>
        <end position="291"/>
    </location>
</feature>
<dbReference type="PANTHER" id="PTHR46560:SF11">
    <property type="entry name" value="GH09980P"/>
    <property type="match status" value="1"/>
</dbReference>
<evidence type="ECO:0000256" key="2">
    <source>
        <dbReference type="SAM" id="Phobius"/>
    </source>
</evidence>
<evidence type="ECO:0000256" key="1">
    <source>
        <dbReference type="SAM" id="MobiDB-lite"/>
    </source>
</evidence>
<protein>
    <submittedName>
        <fullName evidence="4">Uncharacterized protein</fullName>
    </submittedName>
</protein>
<feature type="compositionally biased region" description="Polar residues" evidence="1">
    <location>
        <begin position="953"/>
        <end position="976"/>
    </location>
</feature>
<evidence type="ECO:0000313" key="4">
    <source>
        <dbReference type="EMBL" id="KAG0712375.1"/>
    </source>
</evidence>
<feature type="region of interest" description="Disordered" evidence="1">
    <location>
        <begin position="944"/>
        <end position="976"/>
    </location>
</feature>
<feature type="compositionally biased region" description="Polar residues" evidence="1">
    <location>
        <begin position="717"/>
        <end position="729"/>
    </location>
</feature>
<evidence type="ECO:0000256" key="3">
    <source>
        <dbReference type="SAM" id="SignalP"/>
    </source>
</evidence>
<accession>A0A8J4XRH1</accession>
<feature type="transmembrane region" description="Helical" evidence="2">
    <location>
        <begin position="179"/>
        <end position="203"/>
    </location>
</feature>
<dbReference type="PANTHER" id="PTHR46560">
    <property type="entry name" value="CYPHER, ISOFORM B"/>
    <property type="match status" value="1"/>
</dbReference>
<feature type="region of interest" description="Disordered" evidence="1">
    <location>
        <begin position="246"/>
        <end position="291"/>
    </location>
</feature>
<feature type="signal peptide" evidence="3">
    <location>
        <begin position="1"/>
        <end position="20"/>
    </location>
</feature>
<feature type="chain" id="PRO_5035226392" evidence="3">
    <location>
        <begin position="21"/>
        <end position="976"/>
    </location>
</feature>
<name>A0A8J4XRH1_CHIOP</name>
<feature type="compositionally biased region" description="Low complexity" evidence="1">
    <location>
        <begin position="262"/>
        <end position="272"/>
    </location>
</feature>
<keyword evidence="5" id="KW-1185">Reference proteome</keyword>
<comment type="caution">
    <text evidence="4">The sequence shown here is derived from an EMBL/GenBank/DDBJ whole genome shotgun (WGS) entry which is preliminary data.</text>
</comment>
<gene>
    <name evidence="4" type="ORF">GWK47_018630</name>
</gene>
<keyword evidence="3" id="KW-0732">Signal</keyword>
<keyword evidence="2" id="KW-0472">Membrane</keyword>
<dbReference type="Proteomes" id="UP000770661">
    <property type="component" value="Unassembled WGS sequence"/>
</dbReference>
<reference evidence="4" key="1">
    <citation type="submission" date="2020-07" db="EMBL/GenBank/DDBJ databases">
        <title>The High-quality genome of the commercially important snow crab, Chionoecetes opilio.</title>
        <authorList>
            <person name="Jeong J.-H."/>
            <person name="Ryu S."/>
        </authorList>
    </citation>
    <scope>NUCLEOTIDE SEQUENCE</scope>
    <source>
        <strain evidence="4">MADBK_172401_WGS</strain>
        <tissue evidence="4">Digestive gland</tissue>
    </source>
</reference>
<keyword evidence="2" id="KW-0812">Transmembrane</keyword>
<feature type="region of interest" description="Disordered" evidence="1">
    <location>
        <begin position="710"/>
        <end position="842"/>
    </location>
</feature>